<keyword evidence="1" id="KW-0812">Transmembrane</keyword>
<keyword evidence="1" id="KW-0472">Membrane</keyword>
<feature type="transmembrane region" description="Helical" evidence="1">
    <location>
        <begin position="160"/>
        <end position="185"/>
    </location>
</feature>
<sequence length="235" mass="27048">MLFGGDASAAPFSMFSLQHILMILLLFTGIFIIYLIRKLSVPRSAEILFAVSLLLFEAWYQAWLIFTDRWALHHALPLELSNISVILAVVLLIKPNKLLFEITFLVGIGGAIQAVITPVLSFGWPHFRFVHFFYTHIAVIWAVFYFLWNRGFTLTYSSVWKAMVFLNVLLPFIWMVNVLTGGNYWFIMEKPEGDSLVDFFGDHPWYILGMEASAVVIFLLLVFLFGNGKRRKRLS</sequence>
<dbReference type="InterPro" id="IPR011737">
    <property type="entry name" value="CHP02206_TP0381"/>
</dbReference>
<keyword evidence="1" id="KW-1133">Transmembrane helix</keyword>
<feature type="transmembrane region" description="Helical" evidence="1">
    <location>
        <begin position="102"/>
        <end position="123"/>
    </location>
</feature>
<reference evidence="3" key="1">
    <citation type="submission" date="2016-10" db="EMBL/GenBank/DDBJ databases">
        <authorList>
            <person name="Varghese N."/>
            <person name="Submissions S."/>
        </authorList>
    </citation>
    <scope>NUCLEOTIDE SEQUENCE [LARGE SCALE GENOMIC DNA]</scope>
    <source>
        <strain evidence="3">CGMCC 1.10369</strain>
    </source>
</reference>
<feature type="transmembrane region" description="Helical" evidence="1">
    <location>
        <begin position="12"/>
        <end position="35"/>
    </location>
</feature>
<dbReference type="AlphaFoldDB" id="A0A1H0DQR2"/>
<evidence type="ECO:0000256" key="1">
    <source>
        <dbReference type="SAM" id="Phobius"/>
    </source>
</evidence>
<accession>A0A1H0DQR2</accession>
<feature type="transmembrane region" description="Helical" evidence="1">
    <location>
        <begin position="47"/>
        <end position="66"/>
    </location>
</feature>
<dbReference type="OrthoDB" id="9813172at2"/>
<feature type="transmembrane region" description="Helical" evidence="1">
    <location>
        <begin position="129"/>
        <end position="148"/>
    </location>
</feature>
<proteinExistence type="predicted"/>
<feature type="transmembrane region" description="Helical" evidence="1">
    <location>
        <begin position="205"/>
        <end position="225"/>
    </location>
</feature>
<dbReference type="STRING" id="745820.SAMN04488053_10346"/>
<evidence type="ECO:0000313" key="2">
    <source>
        <dbReference type="EMBL" id="SDN72389.1"/>
    </source>
</evidence>
<name>A0A1H0DQR2_9BACI</name>
<gene>
    <name evidence="2" type="ORF">SAMN04488053_10346</name>
</gene>
<dbReference type="RefSeq" id="WP_090841925.1">
    <property type="nucleotide sequence ID" value="NZ_FNIL01000003.1"/>
</dbReference>
<dbReference type="Proteomes" id="UP000198778">
    <property type="component" value="Unassembled WGS sequence"/>
</dbReference>
<dbReference type="EMBL" id="FNIL01000003">
    <property type="protein sequence ID" value="SDN72389.1"/>
    <property type="molecule type" value="Genomic_DNA"/>
</dbReference>
<feature type="transmembrane region" description="Helical" evidence="1">
    <location>
        <begin position="72"/>
        <end position="93"/>
    </location>
</feature>
<organism evidence="2 3">
    <name type="scientific">Alkalicoccus daliensis</name>
    <dbReference type="NCBI Taxonomy" id="745820"/>
    <lineage>
        <taxon>Bacteria</taxon>
        <taxon>Bacillati</taxon>
        <taxon>Bacillota</taxon>
        <taxon>Bacilli</taxon>
        <taxon>Bacillales</taxon>
        <taxon>Bacillaceae</taxon>
        <taxon>Alkalicoccus</taxon>
    </lineage>
</organism>
<evidence type="ECO:0000313" key="3">
    <source>
        <dbReference type="Proteomes" id="UP000198778"/>
    </source>
</evidence>
<dbReference type="Pfam" id="PF14808">
    <property type="entry name" value="TMEM164"/>
    <property type="match status" value="1"/>
</dbReference>
<protein>
    <submittedName>
        <fullName evidence="2">Conserved hypothetical integral membrane protein TIGR02206</fullName>
    </submittedName>
</protein>
<keyword evidence="3" id="KW-1185">Reference proteome</keyword>
<dbReference type="NCBIfam" id="TIGR02206">
    <property type="entry name" value="intg_mem_TP0381"/>
    <property type="match status" value="1"/>
</dbReference>